<protein>
    <submittedName>
        <fullName evidence="3">Ig-like domain-containing protein</fullName>
    </submittedName>
</protein>
<dbReference type="Gene3D" id="2.60.40.1220">
    <property type="match status" value="1"/>
</dbReference>
<dbReference type="InterPro" id="IPR032812">
    <property type="entry name" value="SbsA_Ig"/>
</dbReference>
<dbReference type="Proteomes" id="UP000662747">
    <property type="component" value="Chromosome"/>
</dbReference>
<evidence type="ECO:0000256" key="1">
    <source>
        <dbReference type="ARBA" id="ARBA00022729"/>
    </source>
</evidence>
<keyword evidence="1" id="KW-0732">Signal</keyword>
<dbReference type="InterPro" id="IPR014755">
    <property type="entry name" value="Cu-Rt/internalin_Ig-like"/>
</dbReference>
<sequence>MLTLLGCGDLSNGDPPPVDLPPADALILDINGARDTDYVRGTLLIDVQATGATPDKVELLRDGTAFVTLVPPFEYTWDTVDLPESSYRITARAVWKGRTFESPVHTVVVDRTAPKVVQTSPSGTNVSIKEGSELKVRFSEPMLASSVPDDTFIGEDISFRGALSQDGQELTASQSAHAPSTPKMSLNLEGLTDLAGNPVDSPGGKPTLDWIWTLPAFLTYQVDGALDDYRTVKEGVALAVGADGALLAAYSADDGSSGSEALIVRRWTGSGWEMVGTPVPTSVPSEVKVTVRNPLLVVGADGNPVVAFIRGYKEASLDSLAVVRWDGAQWRPVWDLYLSPDRPRIYGAALVVDRKGRLVTAWAGLDGVQVLRLEVYGPNQLGHFQRATYEGQGRISEQSPTLVVDADNRPIVAWAESEQSAAADLYVRRWNGSDWEALGGKLAGPTTPGMSVRSPSLIVSKDNQPQLVWSVQPDASVQTEARAYVATWSGTSWSTAPLNPSNSGDVERRGAVAALTPEGDSLFAWSGGGQSSDIYVAWNRSGTSGAVDTVGNHSTGPLSLVSDARGRPALAWQSGSDVYVTWPNQ</sequence>
<organism evidence="3 4">
    <name type="scientific">Pyxidicoccus parkwayensis</name>
    <dbReference type="NCBI Taxonomy" id="2813578"/>
    <lineage>
        <taxon>Bacteria</taxon>
        <taxon>Pseudomonadati</taxon>
        <taxon>Myxococcota</taxon>
        <taxon>Myxococcia</taxon>
        <taxon>Myxococcales</taxon>
        <taxon>Cystobacterineae</taxon>
        <taxon>Myxococcaceae</taxon>
        <taxon>Pyxidicoccus</taxon>
    </lineage>
</organism>
<dbReference type="Pfam" id="PF17957">
    <property type="entry name" value="Big_7"/>
    <property type="match status" value="1"/>
</dbReference>
<name>A0ABX7P418_9BACT</name>
<evidence type="ECO:0000313" key="3">
    <source>
        <dbReference type="EMBL" id="QSQ25214.1"/>
    </source>
</evidence>
<evidence type="ECO:0000313" key="4">
    <source>
        <dbReference type="Proteomes" id="UP000662747"/>
    </source>
</evidence>
<proteinExistence type="predicted"/>
<dbReference type="RefSeq" id="WP_206726770.1">
    <property type="nucleotide sequence ID" value="NZ_CP071090.1"/>
</dbReference>
<evidence type="ECO:0000259" key="2">
    <source>
        <dbReference type="Pfam" id="PF13205"/>
    </source>
</evidence>
<feature type="domain" description="SbsA Ig-like" evidence="2">
    <location>
        <begin position="110"/>
        <end position="200"/>
    </location>
</feature>
<gene>
    <name evidence="3" type="ORF">JY651_09900</name>
</gene>
<dbReference type="EMBL" id="CP071090">
    <property type="protein sequence ID" value="QSQ25214.1"/>
    <property type="molecule type" value="Genomic_DNA"/>
</dbReference>
<dbReference type="Pfam" id="PF13205">
    <property type="entry name" value="Big_5"/>
    <property type="match status" value="1"/>
</dbReference>
<accession>A0ABX7P418</accession>
<keyword evidence="4" id="KW-1185">Reference proteome</keyword>
<reference evidence="3 4" key="1">
    <citation type="submission" date="2021-02" db="EMBL/GenBank/DDBJ databases">
        <title>De Novo genome assembly of isolated myxobacteria.</title>
        <authorList>
            <person name="Stevens D.C."/>
        </authorList>
    </citation>
    <scope>NUCLEOTIDE SEQUENCE [LARGE SCALE GENOMIC DNA]</scope>
    <source>
        <strain evidence="4">SCPEA02</strain>
    </source>
</reference>